<dbReference type="EMBL" id="CP086717">
    <property type="protein sequence ID" value="WOO82584.1"/>
    <property type="molecule type" value="Genomic_DNA"/>
</dbReference>
<evidence type="ECO:0000313" key="2">
    <source>
        <dbReference type="Proteomes" id="UP000827549"/>
    </source>
</evidence>
<organism evidence="1 2">
    <name type="scientific">Vanrija pseudolonga</name>
    <dbReference type="NCBI Taxonomy" id="143232"/>
    <lineage>
        <taxon>Eukaryota</taxon>
        <taxon>Fungi</taxon>
        <taxon>Dikarya</taxon>
        <taxon>Basidiomycota</taxon>
        <taxon>Agaricomycotina</taxon>
        <taxon>Tremellomycetes</taxon>
        <taxon>Trichosporonales</taxon>
        <taxon>Trichosporonaceae</taxon>
        <taxon>Vanrija</taxon>
    </lineage>
</organism>
<accession>A0AAF0YF08</accession>
<reference evidence="1" key="1">
    <citation type="submission" date="2023-10" db="EMBL/GenBank/DDBJ databases">
        <authorList>
            <person name="Noh H."/>
        </authorList>
    </citation>
    <scope>NUCLEOTIDE SEQUENCE</scope>
    <source>
        <strain evidence="1">DUCC4014</strain>
    </source>
</reference>
<protein>
    <submittedName>
        <fullName evidence="1">Uncharacterized protein</fullName>
    </submittedName>
</protein>
<evidence type="ECO:0000313" key="1">
    <source>
        <dbReference type="EMBL" id="WOO82584.1"/>
    </source>
</evidence>
<dbReference type="AlphaFoldDB" id="A0AAF0YF08"/>
<dbReference type="RefSeq" id="XP_062628616.1">
    <property type="nucleotide sequence ID" value="XM_062772632.1"/>
</dbReference>
<keyword evidence="2" id="KW-1185">Reference proteome</keyword>
<dbReference type="Proteomes" id="UP000827549">
    <property type="component" value="Chromosome 4"/>
</dbReference>
<gene>
    <name evidence="1" type="ORF">LOC62_04G006066</name>
</gene>
<dbReference type="GeneID" id="87809293"/>
<name>A0AAF0YF08_9TREE</name>
<proteinExistence type="predicted"/>
<sequence length="209" mass="22828">MPHAAPSPTFPRAEWPADSTPLSAAARAASRRVGTDIDVTEATFALALYDKVSEYTAYLRAMHVGRDAPRSLEAWRLETDALVAAVYALADHALPFAPELPDVLPFVRAALDAGYVRGVDADEAMPRSAQEQFRAFSDEYGLEFVERKAATDGGSMSADEGEAALARRRRRPKMLFRRRITLTPAPMGKVKIKSAALSHQFVRLAVSTP</sequence>